<evidence type="ECO:0000313" key="2">
    <source>
        <dbReference type="Proteomes" id="UP000237144"/>
    </source>
</evidence>
<reference evidence="1 2" key="1">
    <citation type="journal article" date="2018" name="Front. Microbiol.">
        <title>Prospects for Fungal Bioremediation of Acidic Radioactive Waste Sites: Characterization and Genome Sequence of Rhodotorula taiwanensis MD1149.</title>
        <authorList>
            <person name="Tkavc R."/>
            <person name="Matrosova V.Y."/>
            <person name="Grichenko O.E."/>
            <person name="Gostincar C."/>
            <person name="Volpe R.P."/>
            <person name="Klimenkova P."/>
            <person name="Gaidamakova E.K."/>
            <person name="Zhou C.E."/>
            <person name="Stewart B.J."/>
            <person name="Lyman M.G."/>
            <person name="Malfatti S.A."/>
            <person name="Rubinfeld B."/>
            <person name="Courtot M."/>
            <person name="Singh J."/>
            <person name="Dalgard C.L."/>
            <person name="Hamilton T."/>
            <person name="Frey K.G."/>
            <person name="Gunde-Cimerman N."/>
            <person name="Dugan L."/>
            <person name="Daly M.J."/>
        </authorList>
    </citation>
    <scope>NUCLEOTIDE SEQUENCE [LARGE SCALE GENOMIC DNA]</scope>
    <source>
        <strain evidence="1 2">MD1149</strain>
    </source>
</reference>
<organism evidence="1 2">
    <name type="scientific">Rhodotorula taiwanensis</name>
    <dbReference type="NCBI Taxonomy" id="741276"/>
    <lineage>
        <taxon>Eukaryota</taxon>
        <taxon>Fungi</taxon>
        <taxon>Dikarya</taxon>
        <taxon>Basidiomycota</taxon>
        <taxon>Pucciniomycotina</taxon>
        <taxon>Microbotryomycetes</taxon>
        <taxon>Sporidiobolales</taxon>
        <taxon>Sporidiobolaceae</taxon>
        <taxon>Rhodotorula</taxon>
    </lineage>
</organism>
<name>A0A2S5BEV4_9BASI</name>
<protein>
    <submittedName>
        <fullName evidence="1">Uncharacterized protein</fullName>
    </submittedName>
</protein>
<gene>
    <name evidence="1" type="ORF">BMF94_1671</name>
</gene>
<evidence type="ECO:0000313" key="1">
    <source>
        <dbReference type="EMBL" id="POY75300.1"/>
    </source>
</evidence>
<keyword evidence="2" id="KW-1185">Reference proteome</keyword>
<proteinExistence type="predicted"/>
<sequence>MSTPRSRSRHAMLPPMEWADSWTPRAQAEIAHHGEVPRLFADCVSPKSRPASPPVLATDKLRAKFDGSAVATWIETANLDSDFSLDGGEHGAPQQDELMDWDEEGSTDEVSEPRRRNSLGLALDLRDLKKSLVLSCIRPFDPALLSSQSRPYPSPVSPATTLFHRHTATTSPAPSSAASEAESYFDVQRNRQFSTATSAYTSNYDGDDEDCKEDAVDATGRDLPPSPDLIPISLPSSSSAIPDLPVAEAVTPLPAPTAPSHPLHRAHRLSMTPVATLDSLDLPAISEVSPTLPTAPEPPRVRKSSIVDLPLVSAVASPVPAFATGASELGLEPLLPTPPRSPGARLRMMPIVPTATTSTSSLETVRSARSLSAATTRPWAPSEAIPQLFKRQRRL</sequence>
<dbReference type="Proteomes" id="UP000237144">
    <property type="component" value="Unassembled WGS sequence"/>
</dbReference>
<dbReference type="OrthoDB" id="2529214at2759"/>
<dbReference type="AlphaFoldDB" id="A0A2S5BEV4"/>
<dbReference type="EMBL" id="PJQD01000018">
    <property type="protein sequence ID" value="POY75300.1"/>
    <property type="molecule type" value="Genomic_DNA"/>
</dbReference>
<accession>A0A2S5BEV4</accession>
<comment type="caution">
    <text evidence="1">The sequence shown here is derived from an EMBL/GenBank/DDBJ whole genome shotgun (WGS) entry which is preliminary data.</text>
</comment>